<comment type="caution">
    <text evidence="2">The sequence shown here is derived from an EMBL/GenBank/DDBJ whole genome shotgun (WGS) entry which is preliminary data.</text>
</comment>
<name>A0A9P9IX52_9PLEO</name>
<reference evidence="2" key="1">
    <citation type="journal article" date="2021" name="Nat. Commun.">
        <title>Genetic determinants of endophytism in the Arabidopsis root mycobiome.</title>
        <authorList>
            <person name="Mesny F."/>
            <person name="Miyauchi S."/>
            <person name="Thiergart T."/>
            <person name="Pickel B."/>
            <person name="Atanasova L."/>
            <person name="Karlsson M."/>
            <person name="Huettel B."/>
            <person name="Barry K.W."/>
            <person name="Haridas S."/>
            <person name="Chen C."/>
            <person name="Bauer D."/>
            <person name="Andreopoulos W."/>
            <person name="Pangilinan J."/>
            <person name="LaButti K."/>
            <person name="Riley R."/>
            <person name="Lipzen A."/>
            <person name="Clum A."/>
            <person name="Drula E."/>
            <person name="Henrissat B."/>
            <person name="Kohler A."/>
            <person name="Grigoriev I.V."/>
            <person name="Martin F.M."/>
            <person name="Hacquard S."/>
        </authorList>
    </citation>
    <scope>NUCLEOTIDE SEQUENCE</scope>
    <source>
        <strain evidence="2">MPI-CAGE-CH-0243</strain>
    </source>
</reference>
<evidence type="ECO:0000313" key="2">
    <source>
        <dbReference type="EMBL" id="KAH7138933.1"/>
    </source>
</evidence>
<sequence>MPRQGDGSSDNGPIEGNTLIHGASGDDTIQHTKKVAPPPPQEKGAGLEGLPASGGGSAGITGANVKVEAVDEVGKK</sequence>
<dbReference type="AlphaFoldDB" id="A0A9P9IX52"/>
<keyword evidence="3" id="KW-1185">Reference proteome</keyword>
<dbReference type="OrthoDB" id="3439627at2759"/>
<feature type="compositionally biased region" description="Polar residues" evidence="1">
    <location>
        <begin position="1"/>
        <end position="11"/>
    </location>
</feature>
<evidence type="ECO:0000256" key="1">
    <source>
        <dbReference type="SAM" id="MobiDB-lite"/>
    </source>
</evidence>
<evidence type="ECO:0000313" key="3">
    <source>
        <dbReference type="Proteomes" id="UP000700596"/>
    </source>
</evidence>
<dbReference type="Proteomes" id="UP000700596">
    <property type="component" value="Unassembled WGS sequence"/>
</dbReference>
<gene>
    <name evidence="2" type="ORF">B0J11DRAFT_515667</name>
</gene>
<feature type="region of interest" description="Disordered" evidence="1">
    <location>
        <begin position="1"/>
        <end position="62"/>
    </location>
</feature>
<dbReference type="EMBL" id="JAGMWT010000001">
    <property type="protein sequence ID" value="KAH7138933.1"/>
    <property type="molecule type" value="Genomic_DNA"/>
</dbReference>
<proteinExistence type="predicted"/>
<accession>A0A9P9IX52</accession>
<protein>
    <submittedName>
        <fullName evidence="2">Uncharacterized protein</fullName>
    </submittedName>
</protein>
<organism evidence="2 3">
    <name type="scientific">Dendryphion nanum</name>
    <dbReference type="NCBI Taxonomy" id="256645"/>
    <lineage>
        <taxon>Eukaryota</taxon>
        <taxon>Fungi</taxon>
        <taxon>Dikarya</taxon>
        <taxon>Ascomycota</taxon>
        <taxon>Pezizomycotina</taxon>
        <taxon>Dothideomycetes</taxon>
        <taxon>Pleosporomycetidae</taxon>
        <taxon>Pleosporales</taxon>
        <taxon>Torulaceae</taxon>
        <taxon>Dendryphion</taxon>
    </lineage>
</organism>